<feature type="repeat" description="PPR" evidence="2">
    <location>
        <begin position="123"/>
        <end position="157"/>
    </location>
</feature>
<dbReference type="PANTHER" id="PTHR47926:SF543">
    <property type="entry name" value="(WILD MALAYSIAN BANANA) HYPOTHETICAL PROTEIN"/>
    <property type="match status" value="1"/>
</dbReference>
<dbReference type="Proteomes" id="UP000636800">
    <property type="component" value="Unassembled WGS sequence"/>
</dbReference>
<sequence>MYTRCGDLGSAWKVFDEIGEKDVVSWNVMISGCLKMGFAGQALELFRRMRSEGFELNGMTAASVLAACGEVGDLGLGQEVASLLEERGVEMNSFVWSALIDMYAKCGDLEEGRRIFDKLPRRDLPVWNAMITGYSQNGLSDETINLFNAMKEANVEPDKMTLVGVLAACGATGAIEIGRWVDEFALRSGLHQNVYVGTALIDMYAKCGNVSRAISIFGSMSNKNIVSWNAMISGFAFNGKGKEAIVLFNQLRNEEPTLRPNEVTFVGVLTACVHSGLVQEGRDWFRSMKPEFGIVPKIEHYSCMVDLLARAGHLEEAWNFVLHLPEKPDAIMLGALLCACRNYRNVEIGEKVMMKILKLEPSNSGNYVISSKIYARSKRWGDSARMRGLMRERGISKTPGCSWIVVDNQVHEFHASEGLWAISMEIHLILETLIYELSIEGYTPNIDLL</sequence>
<evidence type="ECO:0000256" key="2">
    <source>
        <dbReference type="PROSITE-ProRule" id="PRU00708"/>
    </source>
</evidence>
<dbReference type="NCBIfam" id="TIGR00756">
    <property type="entry name" value="PPR"/>
    <property type="match status" value="4"/>
</dbReference>
<keyword evidence="1" id="KW-0677">Repeat</keyword>
<keyword evidence="4" id="KW-1185">Reference proteome</keyword>
<feature type="repeat" description="PPR" evidence="2">
    <location>
        <begin position="92"/>
        <end position="122"/>
    </location>
</feature>
<dbReference type="PROSITE" id="PS51375">
    <property type="entry name" value="PPR"/>
    <property type="match status" value="4"/>
</dbReference>
<dbReference type="GO" id="GO:0009451">
    <property type="term" value="P:RNA modification"/>
    <property type="evidence" value="ECO:0007669"/>
    <property type="project" value="InterPro"/>
</dbReference>
<dbReference type="GO" id="GO:0003723">
    <property type="term" value="F:RNA binding"/>
    <property type="evidence" value="ECO:0007669"/>
    <property type="project" value="InterPro"/>
</dbReference>
<evidence type="ECO:0000313" key="4">
    <source>
        <dbReference type="Proteomes" id="UP000636800"/>
    </source>
</evidence>
<dbReference type="AlphaFoldDB" id="A0A835UM58"/>
<dbReference type="FunFam" id="1.25.40.10:FF:000284">
    <property type="entry name" value="Pentatricopeptide repeat-containing protein"/>
    <property type="match status" value="1"/>
</dbReference>
<dbReference type="EMBL" id="JADCNL010000009">
    <property type="protein sequence ID" value="KAG0466747.1"/>
    <property type="molecule type" value="Genomic_DNA"/>
</dbReference>
<feature type="repeat" description="PPR" evidence="2">
    <location>
        <begin position="22"/>
        <end position="56"/>
    </location>
</feature>
<dbReference type="PROSITE" id="PS51257">
    <property type="entry name" value="PROKAR_LIPOPROTEIN"/>
    <property type="match status" value="1"/>
</dbReference>
<reference evidence="3 4" key="1">
    <citation type="journal article" date="2020" name="Nat. Food">
        <title>A phased Vanilla planifolia genome enables genetic improvement of flavour and production.</title>
        <authorList>
            <person name="Hasing T."/>
            <person name="Tang H."/>
            <person name="Brym M."/>
            <person name="Khazi F."/>
            <person name="Huang T."/>
            <person name="Chambers A.H."/>
        </authorList>
    </citation>
    <scope>NUCLEOTIDE SEQUENCE [LARGE SCALE GENOMIC DNA]</scope>
    <source>
        <tissue evidence="3">Leaf</tissue>
    </source>
</reference>
<dbReference type="InterPro" id="IPR046960">
    <property type="entry name" value="PPR_At4g14850-like_plant"/>
</dbReference>
<evidence type="ECO:0008006" key="5">
    <source>
        <dbReference type="Google" id="ProtNLM"/>
    </source>
</evidence>
<gene>
    <name evidence="3" type="ORF">HPP92_018327</name>
</gene>
<accession>A0A835UM58</accession>
<dbReference type="Gene3D" id="1.25.40.10">
    <property type="entry name" value="Tetratricopeptide repeat domain"/>
    <property type="match status" value="4"/>
</dbReference>
<dbReference type="PANTHER" id="PTHR47926">
    <property type="entry name" value="PENTATRICOPEPTIDE REPEAT-CONTAINING PROTEIN"/>
    <property type="match status" value="1"/>
</dbReference>
<dbReference type="Pfam" id="PF20431">
    <property type="entry name" value="E_motif"/>
    <property type="match status" value="1"/>
</dbReference>
<name>A0A835UM58_VANPL</name>
<proteinExistence type="predicted"/>
<comment type="caution">
    <text evidence="3">The sequence shown here is derived from an EMBL/GenBank/DDBJ whole genome shotgun (WGS) entry which is preliminary data.</text>
</comment>
<dbReference type="Pfam" id="PF13041">
    <property type="entry name" value="PPR_2"/>
    <property type="match status" value="2"/>
</dbReference>
<dbReference type="InterPro" id="IPR002885">
    <property type="entry name" value="PPR_rpt"/>
</dbReference>
<organism evidence="3 4">
    <name type="scientific">Vanilla planifolia</name>
    <name type="common">Vanilla</name>
    <dbReference type="NCBI Taxonomy" id="51239"/>
    <lineage>
        <taxon>Eukaryota</taxon>
        <taxon>Viridiplantae</taxon>
        <taxon>Streptophyta</taxon>
        <taxon>Embryophyta</taxon>
        <taxon>Tracheophyta</taxon>
        <taxon>Spermatophyta</taxon>
        <taxon>Magnoliopsida</taxon>
        <taxon>Liliopsida</taxon>
        <taxon>Asparagales</taxon>
        <taxon>Orchidaceae</taxon>
        <taxon>Vanilloideae</taxon>
        <taxon>Vanilleae</taxon>
        <taxon>Vanilla</taxon>
    </lineage>
</organism>
<dbReference type="FunFam" id="1.25.40.10:FF:001093">
    <property type="entry name" value="Pentatricopeptide repeat-containing protein At2g34400"/>
    <property type="match status" value="1"/>
</dbReference>
<evidence type="ECO:0000313" key="3">
    <source>
        <dbReference type="EMBL" id="KAG0466747.1"/>
    </source>
</evidence>
<feature type="repeat" description="PPR" evidence="2">
    <location>
        <begin position="224"/>
        <end position="258"/>
    </location>
</feature>
<dbReference type="InterPro" id="IPR046848">
    <property type="entry name" value="E_motif"/>
</dbReference>
<protein>
    <recommendedName>
        <fullName evidence="5">Pentatricopeptide repeat-containing protein</fullName>
    </recommendedName>
</protein>
<dbReference type="InterPro" id="IPR011990">
    <property type="entry name" value="TPR-like_helical_dom_sf"/>
</dbReference>
<evidence type="ECO:0000256" key="1">
    <source>
        <dbReference type="ARBA" id="ARBA00022737"/>
    </source>
</evidence>
<dbReference type="Pfam" id="PF01535">
    <property type="entry name" value="PPR"/>
    <property type="match status" value="3"/>
</dbReference>